<sequence>MQKGESLNLLDVREPVEYHTYNIGGKNVPLSRLNDTINQLGYNKTDEIIVICKVGLRSETARTILVDKGYQRVRNLTGGLIGLQKLKQ</sequence>
<dbReference type="KEGG" id="muc:MuYL_2077"/>
<dbReference type="SUPFAM" id="SSF52821">
    <property type="entry name" value="Rhodanese/Cell cycle control phosphatase"/>
    <property type="match status" value="1"/>
</dbReference>
<proteinExistence type="predicted"/>
<dbReference type="Proteomes" id="UP000215002">
    <property type="component" value="Chromosome"/>
</dbReference>
<dbReference type="EMBL" id="CP022743">
    <property type="protein sequence ID" value="ASU33969.1"/>
    <property type="molecule type" value="Genomic_DNA"/>
</dbReference>
<evidence type="ECO:0000259" key="1">
    <source>
        <dbReference type="PROSITE" id="PS50206"/>
    </source>
</evidence>
<dbReference type="PANTHER" id="PTHR43031:SF1">
    <property type="entry name" value="PYRIDINE NUCLEOTIDE-DISULPHIDE OXIDOREDUCTASE"/>
    <property type="match status" value="1"/>
</dbReference>
<dbReference type="Gene3D" id="3.40.250.10">
    <property type="entry name" value="Rhodanese-like domain"/>
    <property type="match status" value="1"/>
</dbReference>
<keyword evidence="3" id="KW-1185">Reference proteome</keyword>
<protein>
    <submittedName>
        <fullName evidence="2">Rhodanese</fullName>
    </submittedName>
</protein>
<name>A0A223NVQ2_9SPHI</name>
<dbReference type="InterPro" id="IPR001763">
    <property type="entry name" value="Rhodanese-like_dom"/>
</dbReference>
<dbReference type="InterPro" id="IPR050229">
    <property type="entry name" value="GlpE_sulfurtransferase"/>
</dbReference>
<organism evidence="2 3">
    <name type="scientific">Mucilaginibacter xinganensis</name>
    <dbReference type="NCBI Taxonomy" id="1234841"/>
    <lineage>
        <taxon>Bacteria</taxon>
        <taxon>Pseudomonadati</taxon>
        <taxon>Bacteroidota</taxon>
        <taxon>Sphingobacteriia</taxon>
        <taxon>Sphingobacteriales</taxon>
        <taxon>Sphingobacteriaceae</taxon>
        <taxon>Mucilaginibacter</taxon>
    </lineage>
</organism>
<dbReference type="CDD" id="cd00158">
    <property type="entry name" value="RHOD"/>
    <property type="match status" value="1"/>
</dbReference>
<dbReference type="PANTHER" id="PTHR43031">
    <property type="entry name" value="FAD-DEPENDENT OXIDOREDUCTASE"/>
    <property type="match status" value="1"/>
</dbReference>
<gene>
    <name evidence="2" type="ORF">MuYL_2077</name>
</gene>
<dbReference type="Pfam" id="PF00581">
    <property type="entry name" value="Rhodanese"/>
    <property type="match status" value="1"/>
</dbReference>
<feature type="domain" description="Rhodanese" evidence="1">
    <location>
        <begin position="3"/>
        <end position="85"/>
    </location>
</feature>
<dbReference type="PROSITE" id="PS50206">
    <property type="entry name" value="RHODANESE_3"/>
    <property type="match status" value="1"/>
</dbReference>
<dbReference type="InterPro" id="IPR036873">
    <property type="entry name" value="Rhodanese-like_dom_sf"/>
</dbReference>
<dbReference type="AlphaFoldDB" id="A0A223NVQ2"/>
<evidence type="ECO:0000313" key="2">
    <source>
        <dbReference type="EMBL" id="ASU33969.1"/>
    </source>
</evidence>
<accession>A0A223NVQ2</accession>
<reference evidence="2 3" key="1">
    <citation type="submission" date="2017-08" db="EMBL/GenBank/DDBJ databases">
        <title>Complete genome sequence of Mucilaginibacter sp. strain BJC16-A31.</title>
        <authorList>
            <consortium name="Henan University of Science and Technology"/>
            <person name="You X."/>
        </authorList>
    </citation>
    <scope>NUCLEOTIDE SEQUENCE [LARGE SCALE GENOMIC DNA]</scope>
    <source>
        <strain evidence="2 3">BJC16-A31</strain>
    </source>
</reference>
<evidence type="ECO:0000313" key="3">
    <source>
        <dbReference type="Proteomes" id="UP000215002"/>
    </source>
</evidence>